<proteinExistence type="predicted"/>
<keyword evidence="2" id="KW-1185">Reference proteome</keyword>
<sequence>MELLKESYVKFDRYVIVKKDGGHVPHEEFLVEFTSWLETKGRGWTGLSTQVDQDGNAIDNIK</sequence>
<reference evidence="1 2" key="1">
    <citation type="submission" date="2021-05" db="EMBL/GenBank/DDBJ databases">
        <title>Biocontrol using Exiguobacterium acetylicum SI17 against litchi downy blight caused by Peronophythora litchii.</title>
        <authorList>
            <person name="Zheng L."/>
        </authorList>
    </citation>
    <scope>NUCLEOTIDE SEQUENCE [LARGE SCALE GENOMIC DNA]</scope>
    <source>
        <strain evidence="1 2">SI17</strain>
    </source>
</reference>
<organism evidence="1 2">
    <name type="scientific">Exiguobacterium acetylicum</name>
    <name type="common">Brevibacterium acetylicum</name>
    <dbReference type="NCBI Taxonomy" id="41170"/>
    <lineage>
        <taxon>Bacteria</taxon>
        <taxon>Bacillati</taxon>
        <taxon>Bacillota</taxon>
        <taxon>Bacilli</taxon>
        <taxon>Bacillales</taxon>
        <taxon>Bacillales Family XII. Incertae Sedis</taxon>
        <taxon>Exiguobacterium</taxon>
    </lineage>
</organism>
<evidence type="ECO:0000313" key="1">
    <source>
        <dbReference type="EMBL" id="QWB31337.1"/>
    </source>
</evidence>
<name>A0ABX8GE72_EXIAC</name>
<evidence type="ECO:0000313" key="2">
    <source>
        <dbReference type="Proteomes" id="UP000679498"/>
    </source>
</evidence>
<dbReference type="Proteomes" id="UP000679498">
    <property type="component" value="Chromosome"/>
</dbReference>
<dbReference type="GeneID" id="88811362"/>
<dbReference type="RefSeq" id="WP_069940440.1">
    <property type="nucleotide sequence ID" value="NZ_CP075897.1"/>
</dbReference>
<protein>
    <submittedName>
        <fullName evidence="1">Uncharacterized protein</fullName>
    </submittedName>
</protein>
<dbReference type="EMBL" id="CP075897">
    <property type="protein sequence ID" value="QWB31337.1"/>
    <property type="molecule type" value="Genomic_DNA"/>
</dbReference>
<accession>A0ABX8GE72</accession>
<gene>
    <name evidence="1" type="ORF">KKI46_06720</name>
</gene>